<feature type="compositionally biased region" description="Low complexity" evidence="12">
    <location>
        <begin position="264"/>
        <end position="282"/>
    </location>
</feature>
<reference evidence="14 15" key="1">
    <citation type="submission" date="2020-08" db="EMBL/GenBank/DDBJ databases">
        <title>Sequencing the genomes of 1000 actinobacteria strains.</title>
        <authorList>
            <person name="Klenk H.-P."/>
        </authorList>
    </citation>
    <scope>NUCLEOTIDE SEQUENCE [LARGE SCALE GENOMIC DNA]</scope>
    <source>
        <strain evidence="14 15">DSM 28238</strain>
    </source>
</reference>
<feature type="region of interest" description="Disordered" evidence="12">
    <location>
        <begin position="264"/>
        <end position="298"/>
    </location>
</feature>
<evidence type="ECO:0000256" key="9">
    <source>
        <dbReference type="ARBA" id="ARBA00054718"/>
    </source>
</evidence>
<dbReference type="PROSITE" id="PS00211">
    <property type="entry name" value="ABC_TRANSPORTER_1"/>
    <property type="match status" value="1"/>
</dbReference>
<evidence type="ECO:0000256" key="12">
    <source>
        <dbReference type="SAM" id="MobiDB-lite"/>
    </source>
</evidence>
<dbReference type="RefSeq" id="WP_183357757.1">
    <property type="nucleotide sequence ID" value="NZ_BAABKR010000001.1"/>
</dbReference>
<dbReference type="GO" id="GO:0016887">
    <property type="term" value="F:ATP hydrolysis activity"/>
    <property type="evidence" value="ECO:0007669"/>
    <property type="project" value="InterPro"/>
</dbReference>
<dbReference type="InterPro" id="IPR003439">
    <property type="entry name" value="ABC_transporter-like_ATP-bd"/>
</dbReference>
<keyword evidence="3 11" id="KW-1003">Cell membrane</keyword>
<name>A0A7W5U1C8_9MICC</name>
<evidence type="ECO:0000256" key="2">
    <source>
        <dbReference type="ARBA" id="ARBA00020019"/>
    </source>
</evidence>
<evidence type="ECO:0000256" key="8">
    <source>
        <dbReference type="ARBA" id="ARBA00023306"/>
    </source>
</evidence>
<evidence type="ECO:0000256" key="1">
    <source>
        <dbReference type="ARBA" id="ARBA00005417"/>
    </source>
</evidence>
<keyword evidence="6 11" id="KW-0067">ATP-binding</keyword>
<dbReference type="InterPro" id="IPR017871">
    <property type="entry name" value="ABC_transporter-like_CS"/>
</dbReference>
<feature type="compositionally biased region" description="Low complexity" evidence="12">
    <location>
        <begin position="341"/>
        <end position="375"/>
    </location>
</feature>
<dbReference type="FunFam" id="3.40.50.300:FF:000056">
    <property type="entry name" value="Cell division ATP-binding protein FtsE"/>
    <property type="match status" value="1"/>
</dbReference>
<feature type="domain" description="ABC transporter" evidence="13">
    <location>
        <begin position="2"/>
        <end position="238"/>
    </location>
</feature>
<evidence type="ECO:0000259" key="13">
    <source>
        <dbReference type="PROSITE" id="PS50893"/>
    </source>
</evidence>
<dbReference type="InterPro" id="IPR003593">
    <property type="entry name" value="AAA+_ATPase"/>
</dbReference>
<dbReference type="AlphaFoldDB" id="A0A7W5U1C8"/>
<evidence type="ECO:0000256" key="11">
    <source>
        <dbReference type="RuleBase" id="RU365094"/>
    </source>
</evidence>
<evidence type="ECO:0000256" key="3">
    <source>
        <dbReference type="ARBA" id="ARBA00022475"/>
    </source>
</evidence>
<dbReference type="InterPro" id="IPR027417">
    <property type="entry name" value="P-loop_NTPase"/>
</dbReference>
<dbReference type="Proteomes" id="UP000547528">
    <property type="component" value="Unassembled WGS sequence"/>
</dbReference>
<dbReference type="GO" id="GO:0051301">
    <property type="term" value="P:cell division"/>
    <property type="evidence" value="ECO:0007669"/>
    <property type="project" value="UniProtKB-UniRule"/>
</dbReference>
<evidence type="ECO:0000256" key="4">
    <source>
        <dbReference type="ARBA" id="ARBA00022618"/>
    </source>
</evidence>
<comment type="caution">
    <text evidence="14">The sequence shown here is derived from an EMBL/GenBank/DDBJ whole genome shotgun (WGS) entry which is preliminary data.</text>
</comment>
<keyword evidence="8 11" id="KW-0131">Cell cycle</keyword>
<keyword evidence="4 11" id="KW-0132">Cell division</keyword>
<evidence type="ECO:0000313" key="15">
    <source>
        <dbReference type="Proteomes" id="UP000547528"/>
    </source>
</evidence>
<feature type="compositionally biased region" description="Low complexity" evidence="12">
    <location>
        <begin position="315"/>
        <end position="330"/>
    </location>
</feature>
<evidence type="ECO:0000256" key="5">
    <source>
        <dbReference type="ARBA" id="ARBA00022741"/>
    </source>
</evidence>
<feature type="compositionally biased region" description="Polar residues" evidence="12">
    <location>
        <begin position="430"/>
        <end position="441"/>
    </location>
</feature>
<comment type="subunit">
    <text evidence="10 11">Homodimer. Forms a membrane-associated complex with FtsX.</text>
</comment>
<dbReference type="Gene3D" id="3.40.50.300">
    <property type="entry name" value="P-loop containing nucleotide triphosphate hydrolases"/>
    <property type="match status" value="1"/>
</dbReference>
<comment type="similarity">
    <text evidence="1 11">Belongs to the ABC transporter superfamily.</text>
</comment>
<keyword evidence="7 11" id="KW-0472">Membrane</keyword>
<dbReference type="GO" id="GO:0022857">
    <property type="term" value="F:transmembrane transporter activity"/>
    <property type="evidence" value="ECO:0007669"/>
    <property type="project" value="TreeGrafter"/>
</dbReference>
<organism evidence="14 15">
    <name type="scientific">Garicola koreensis</name>
    <dbReference type="NCBI Taxonomy" id="1262554"/>
    <lineage>
        <taxon>Bacteria</taxon>
        <taxon>Bacillati</taxon>
        <taxon>Actinomycetota</taxon>
        <taxon>Actinomycetes</taxon>
        <taxon>Micrococcales</taxon>
        <taxon>Micrococcaceae</taxon>
        <taxon>Garicola</taxon>
    </lineage>
</organism>
<dbReference type="SUPFAM" id="SSF52540">
    <property type="entry name" value="P-loop containing nucleoside triphosphate hydrolases"/>
    <property type="match status" value="1"/>
</dbReference>
<keyword evidence="15" id="KW-1185">Reference proteome</keyword>
<dbReference type="InterPro" id="IPR005286">
    <property type="entry name" value="Cell_div_FtsE"/>
</dbReference>
<dbReference type="EMBL" id="JACIBT010000001">
    <property type="protein sequence ID" value="MBB3667441.1"/>
    <property type="molecule type" value="Genomic_DNA"/>
</dbReference>
<dbReference type="Pfam" id="PF00005">
    <property type="entry name" value="ABC_tran"/>
    <property type="match status" value="1"/>
</dbReference>
<dbReference type="GO" id="GO:0005886">
    <property type="term" value="C:plasma membrane"/>
    <property type="evidence" value="ECO:0007669"/>
    <property type="project" value="UniProtKB-SubCell"/>
</dbReference>
<gene>
    <name evidence="11" type="primary">ftsE</name>
    <name evidence="14" type="ORF">FHX47_001034</name>
</gene>
<dbReference type="NCBIfam" id="TIGR02673">
    <property type="entry name" value="FtsE"/>
    <property type="match status" value="1"/>
</dbReference>
<keyword evidence="5 11" id="KW-0547">Nucleotide-binding</keyword>
<dbReference type="PANTHER" id="PTHR24220">
    <property type="entry name" value="IMPORT ATP-BINDING PROTEIN"/>
    <property type="match status" value="1"/>
</dbReference>
<proteinExistence type="inferred from homology"/>
<accession>A0A7W5U1C8</accession>
<comment type="function">
    <text evidence="9">Part of the ABC transporter FtsEX involved in cellular division. Has ATPase activity.</text>
</comment>
<feature type="region of interest" description="Disordered" evidence="12">
    <location>
        <begin position="315"/>
        <end position="454"/>
    </location>
</feature>
<dbReference type="InterPro" id="IPR015854">
    <property type="entry name" value="ABC_transpr_LolD-like"/>
</dbReference>
<feature type="compositionally biased region" description="Pro residues" evidence="12">
    <location>
        <begin position="283"/>
        <end position="292"/>
    </location>
</feature>
<evidence type="ECO:0000256" key="6">
    <source>
        <dbReference type="ARBA" id="ARBA00022840"/>
    </source>
</evidence>
<dbReference type="GO" id="GO:0005524">
    <property type="term" value="F:ATP binding"/>
    <property type="evidence" value="ECO:0007669"/>
    <property type="project" value="UniProtKB-UniRule"/>
</dbReference>
<dbReference type="PROSITE" id="PS50893">
    <property type="entry name" value="ABC_TRANSPORTER_2"/>
    <property type="match status" value="1"/>
</dbReference>
<evidence type="ECO:0000313" key="14">
    <source>
        <dbReference type="EMBL" id="MBB3667441.1"/>
    </source>
</evidence>
<sequence>MIRFEHVTRHYGDADAPALSDISIEFNRADFVFLIGASGSGKSSLLRMVLRESLPQQGKVSVAGQNLSLMLERRVPEYRRSIGMVFQDFRLLPDKTVYDNVAFAMRVIGASRSTIRKQVMKILSRVKLDHLAKRFPHEISGGEQQRAAIARAIVNSPAIILADEPTGNLDPRASEEVMKILRWINASGTTVIMATHDRPIVDRMSRRVVQLHQGKLVRDEPNGLYDPPEGSEAWEILSAEEAATGLRASDPMPQRTQLHSVVAPAAPAPGSAPSSDAETAAPTPQPTGPQAPEPHARAAEPVTAVNHYRVTWPQDDAASDSASDSQPGAGVDAADLPQFDAIPAAETEPAEHTPAPGPAASSEPTPATESAEPTTDPVDTVPAAPKTGSAPRLNWLSHAEDQSPPTAEPKAEQQSEVPRPRASAAEATYAESQRTAEQIRSSKGGLFRRSRRQR</sequence>
<evidence type="ECO:0000256" key="7">
    <source>
        <dbReference type="ARBA" id="ARBA00023136"/>
    </source>
</evidence>
<dbReference type="PANTHER" id="PTHR24220:SF470">
    <property type="entry name" value="CELL DIVISION ATP-BINDING PROTEIN FTSE"/>
    <property type="match status" value="1"/>
</dbReference>
<protein>
    <recommendedName>
        <fullName evidence="2 11">Cell division ATP-binding protein FtsE</fullName>
    </recommendedName>
</protein>
<dbReference type="SMART" id="SM00382">
    <property type="entry name" value="AAA"/>
    <property type="match status" value="1"/>
</dbReference>
<comment type="subcellular location">
    <subcellularLocation>
        <location evidence="11">Cell membrane</location>
        <topology evidence="11">Peripheral membrane protein</topology>
        <orientation evidence="11">Cytoplasmic side</orientation>
    </subcellularLocation>
</comment>
<evidence type="ECO:0000256" key="10">
    <source>
        <dbReference type="ARBA" id="ARBA00063837"/>
    </source>
</evidence>